<dbReference type="RefSeq" id="WP_064803081.1">
    <property type="nucleotide sequence ID" value="NZ_CP016022.1"/>
</dbReference>
<evidence type="ECO:0000313" key="2">
    <source>
        <dbReference type="Proteomes" id="UP000078572"/>
    </source>
</evidence>
<accession>A0A191ZVY9</accession>
<proteinExistence type="predicted"/>
<gene>
    <name evidence="1" type="ORF">A9Y76_07220</name>
</gene>
<dbReference type="Proteomes" id="UP000078572">
    <property type="component" value="Chromosome 1"/>
</dbReference>
<dbReference type="AlphaFoldDB" id="A0A191ZVY9"/>
<protein>
    <submittedName>
        <fullName evidence="1">Uncharacterized protein</fullName>
    </submittedName>
</protein>
<evidence type="ECO:0000313" key="1">
    <source>
        <dbReference type="EMBL" id="ANJ72269.1"/>
    </source>
</evidence>
<keyword evidence="2" id="KW-1185">Reference proteome</keyword>
<sequence>MNTQIAFDKRSEFKSLEEKKTARIEILTQPTIKQLAKEKAERENKDLSKILNSALIEFLAN</sequence>
<dbReference type="GeneID" id="61525808"/>
<reference evidence="2" key="1">
    <citation type="submission" date="2016-06" db="EMBL/GenBank/DDBJ databases">
        <authorList>
            <person name="Xu Y."/>
            <person name="Nagy A."/>
            <person name="Yan X."/>
            <person name="Kim S.W."/>
            <person name="Haley B."/>
            <person name="Liu N.T."/>
            <person name="Nou X."/>
        </authorList>
    </citation>
    <scope>NUCLEOTIDE SEQUENCE [LARGE SCALE GENOMIC DNA]</scope>
    <source>
        <strain evidence="2">ATCC 49129</strain>
    </source>
</reference>
<dbReference type="EMBL" id="CP016022">
    <property type="protein sequence ID" value="ANJ72269.1"/>
    <property type="molecule type" value="Genomic_DNA"/>
</dbReference>
<organism evidence="1 2">
    <name type="scientific">Ralstonia insidiosa</name>
    <dbReference type="NCBI Taxonomy" id="190721"/>
    <lineage>
        <taxon>Bacteria</taxon>
        <taxon>Pseudomonadati</taxon>
        <taxon>Pseudomonadota</taxon>
        <taxon>Betaproteobacteria</taxon>
        <taxon>Burkholderiales</taxon>
        <taxon>Burkholderiaceae</taxon>
        <taxon>Ralstonia</taxon>
    </lineage>
</organism>
<name>A0A191ZVY9_9RALS</name>